<gene>
    <name evidence="3" type="primary">TPHA0D03300</name>
    <name evidence="3" type="ordered locus">TPHA_0D03300</name>
</gene>
<dbReference type="OMA" id="LLPYSWW"/>
<accession>G8BSZ5</accession>
<proteinExistence type="predicted"/>
<evidence type="ECO:0000313" key="4">
    <source>
        <dbReference type="Proteomes" id="UP000005666"/>
    </source>
</evidence>
<evidence type="ECO:0000256" key="1">
    <source>
        <dbReference type="ARBA" id="ARBA00004173"/>
    </source>
</evidence>
<dbReference type="Proteomes" id="UP000005666">
    <property type="component" value="Chromosome 4"/>
</dbReference>
<dbReference type="Pfam" id="PF08692">
    <property type="entry name" value="Pet20"/>
    <property type="match status" value="1"/>
</dbReference>
<evidence type="ECO:0000256" key="2">
    <source>
        <dbReference type="ARBA" id="ARBA00023128"/>
    </source>
</evidence>
<dbReference type="RefSeq" id="XP_003685400.1">
    <property type="nucleotide sequence ID" value="XM_003685352.1"/>
</dbReference>
<keyword evidence="4" id="KW-1185">Reference proteome</keyword>
<name>G8BSZ5_TETPH</name>
<dbReference type="HOGENOM" id="CLU_112115_0_0_1"/>
<dbReference type="GO" id="GO:0030163">
    <property type="term" value="P:protein catabolic process"/>
    <property type="evidence" value="ECO:0007669"/>
    <property type="project" value="EnsemblFungi"/>
</dbReference>
<evidence type="ECO:0000313" key="3">
    <source>
        <dbReference type="EMBL" id="CCE62966.1"/>
    </source>
</evidence>
<keyword evidence="2" id="KW-0496">Mitochondrion</keyword>
<dbReference type="GeneID" id="11534566"/>
<dbReference type="KEGG" id="tpf:TPHA_0D03300"/>
<dbReference type="GO" id="GO:0005740">
    <property type="term" value="C:mitochondrial envelope"/>
    <property type="evidence" value="ECO:0007669"/>
    <property type="project" value="EnsemblFungi"/>
</dbReference>
<dbReference type="EMBL" id="HE612859">
    <property type="protein sequence ID" value="CCE62966.1"/>
    <property type="molecule type" value="Genomic_DNA"/>
</dbReference>
<comment type="subcellular location">
    <subcellularLocation>
        <location evidence="1">Mitochondrion</location>
    </subcellularLocation>
</comment>
<protein>
    <submittedName>
        <fullName evidence="3">Uncharacterized protein</fullName>
    </submittedName>
</protein>
<dbReference type="InterPro" id="IPR014804">
    <property type="entry name" value="Pet20-like"/>
</dbReference>
<dbReference type="eggNOG" id="ENOG502S2RD">
    <property type="taxonomic scope" value="Eukaryota"/>
</dbReference>
<dbReference type="OrthoDB" id="3992052at2759"/>
<dbReference type="AlphaFoldDB" id="G8BSZ5"/>
<sequence>MKQRLYMMNSKMFFSSTNKSLWKRKSMSSSRAVDSSHSVTGHNSATFNSIFKNLPRVPTTRYLESTKLTNDILFSGYRPITYPVKENPLFRNINKYNNDFLSTQETQEKNNPVLPQKNHEAFSVLTGEKGTGGIMSGGVNGTWKYNPTVPENLLPYNWWSTSIMGMEYYPEWNNVPRRFLKTLKPFEVNEPLRKKK</sequence>
<reference evidence="3 4" key="1">
    <citation type="journal article" date="2011" name="Proc. Natl. Acad. Sci. U.S.A.">
        <title>Evolutionary erosion of yeast sex chromosomes by mating-type switching accidents.</title>
        <authorList>
            <person name="Gordon J.L."/>
            <person name="Armisen D."/>
            <person name="Proux-Wera E."/>
            <person name="Oheigeartaigh S.S."/>
            <person name="Byrne K.P."/>
            <person name="Wolfe K.H."/>
        </authorList>
    </citation>
    <scope>NUCLEOTIDE SEQUENCE [LARGE SCALE GENOMIC DNA]</scope>
    <source>
        <strain evidence="4">ATCC 24235 / CBS 4417 / NBRC 1672 / NRRL Y-8282 / UCD 70-5</strain>
    </source>
</reference>
<organism evidence="3 4">
    <name type="scientific">Tetrapisispora phaffii (strain ATCC 24235 / CBS 4417 / NBRC 1672 / NRRL Y-8282 / UCD 70-5)</name>
    <name type="common">Yeast</name>
    <name type="synonym">Fabospora phaffii</name>
    <dbReference type="NCBI Taxonomy" id="1071381"/>
    <lineage>
        <taxon>Eukaryota</taxon>
        <taxon>Fungi</taxon>
        <taxon>Dikarya</taxon>
        <taxon>Ascomycota</taxon>
        <taxon>Saccharomycotina</taxon>
        <taxon>Saccharomycetes</taxon>
        <taxon>Saccharomycetales</taxon>
        <taxon>Saccharomycetaceae</taxon>
        <taxon>Tetrapisispora</taxon>
    </lineage>
</organism>